<feature type="domain" description="ORC1/DEAH AAA+ ATPase" evidence="1">
    <location>
        <begin position="38"/>
        <end position="216"/>
    </location>
</feature>
<dbReference type="PANTHER" id="PTHR34301:SF8">
    <property type="entry name" value="ATPASE DOMAIN-CONTAINING PROTEIN"/>
    <property type="match status" value="1"/>
</dbReference>
<dbReference type="Pfam" id="PF13401">
    <property type="entry name" value="AAA_22"/>
    <property type="match status" value="1"/>
</dbReference>
<sequence length="393" mass="46260">MVSKIKTLPIKESELDQFVNRENEINYILGLLRSFKNCAISGNKGIGKTSFLNLIKNKIEEDFSTIFISAPSLDKTYFYRKLMNQIISKKYEYNFEETKKKLRFSQQIETLAKLLLKGENIGEIQEQKVFNFISSLVDENKNFKKNLLSTEQMHDIIYDFFCSLNEKVFIFVDDIDKITIDKLSKNNKIYNFLIELSDLLNLDNITWIFSINKKLHTKIENDLMNNESNSIFSFLNDLINLEYFSVKEFKKILFKRINKEEINNYTNSALRMIFAIAKGNPRLLMYMLIKTLKYKKINNYEKVDEKTVINTVNNIYSIDKKSSQIMEYISKKSFIFPGDKTLQQITKLDSVSLNMRLKELVNKNLITSEIVNKKKAYWLSYIHDESILKGVKE</sequence>
<proteinExistence type="predicted"/>
<accession>A0A5D0MH77</accession>
<dbReference type="InterPro" id="IPR027417">
    <property type="entry name" value="P-loop_NTPase"/>
</dbReference>
<evidence type="ECO:0000313" key="2">
    <source>
        <dbReference type="EMBL" id="TYB31245.1"/>
    </source>
</evidence>
<dbReference type="PANTHER" id="PTHR34301">
    <property type="entry name" value="DNA-BINDING PROTEIN-RELATED"/>
    <property type="match status" value="1"/>
</dbReference>
<reference evidence="2" key="1">
    <citation type="submission" date="2019-08" db="EMBL/GenBank/DDBJ databases">
        <title>Genomic characterization of a novel candidate phylum (ARYD3) from a high temperature, high salinity tertiary oil reservoir in north central Oklahoma, USA.</title>
        <authorList>
            <person name="Youssef N.H."/>
            <person name="Yadav A."/>
            <person name="Elshahed M.S."/>
        </authorList>
    </citation>
    <scope>NUCLEOTIDE SEQUENCE [LARGE SCALE GENOMIC DNA]</scope>
    <source>
        <strain evidence="2">ARYD3</strain>
    </source>
</reference>
<gene>
    <name evidence="2" type="ORF">FXF47_05270</name>
</gene>
<dbReference type="GO" id="GO:0016887">
    <property type="term" value="F:ATP hydrolysis activity"/>
    <property type="evidence" value="ECO:0007669"/>
    <property type="project" value="InterPro"/>
</dbReference>
<protein>
    <submittedName>
        <fullName evidence="2">AAA family ATPase</fullName>
    </submittedName>
</protein>
<dbReference type="AlphaFoldDB" id="A0A5D0MH77"/>
<dbReference type="Gene3D" id="3.40.50.300">
    <property type="entry name" value="P-loop containing nucleotide triphosphate hydrolases"/>
    <property type="match status" value="1"/>
</dbReference>
<keyword evidence="3" id="KW-1185">Reference proteome</keyword>
<dbReference type="InterPro" id="IPR049945">
    <property type="entry name" value="AAA_22"/>
</dbReference>
<dbReference type="SUPFAM" id="SSF52540">
    <property type="entry name" value="P-loop containing nucleoside triphosphate hydrolases"/>
    <property type="match status" value="1"/>
</dbReference>
<dbReference type="Proteomes" id="UP000324143">
    <property type="component" value="Unassembled WGS sequence"/>
</dbReference>
<dbReference type="EMBL" id="VSIX01000045">
    <property type="protein sequence ID" value="TYB31245.1"/>
    <property type="molecule type" value="Genomic_DNA"/>
</dbReference>
<comment type="caution">
    <text evidence="2">The sequence shown here is derived from an EMBL/GenBank/DDBJ whole genome shotgun (WGS) entry which is preliminary data.</text>
</comment>
<name>A0A5D0MH77_9BACT</name>
<evidence type="ECO:0000259" key="1">
    <source>
        <dbReference type="Pfam" id="PF13401"/>
    </source>
</evidence>
<organism evidence="2 3">
    <name type="scientific">Candidatus Mcinerneyibacterium aminivorans</name>
    <dbReference type="NCBI Taxonomy" id="2703815"/>
    <lineage>
        <taxon>Bacteria</taxon>
        <taxon>Candidatus Macinerneyibacteriota</taxon>
        <taxon>Candidatus Mcinerneyibacteria</taxon>
        <taxon>Candidatus Mcinerneyibacteriales</taxon>
        <taxon>Candidatus Mcinerneyibacteriaceae</taxon>
        <taxon>Candidatus Mcinerneyibacterium</taxon>
    </lineage>
</organism>
<evidence type="ECO:0000313" key="3">
    <source>
        <dbReference type="Proteomes" id="UP000324143"/>
    </source>
</evidence>